<evidence type="ECO:0000313" key="1">
    <source>
        <dbReference type="EMBL" id="QCC85620.1"/>
    </source>
</evidence>
<name>A0A4V1CXB3_DESDE</name>
<protein>
    <submittedName>
        <fullName evidence="1">Uncharacterized protein</fullName>
    </submittedName>
</protein>
<dbReference type="RefSeq" id="WP_136399769.1">
    <property type="nucleotide sequence ID" value="NZ_CP036295.1"/>
</dbReference>
<evidence type="ECO:0000313" key="2">
    <source>
        <dbReference type="Proteomes" id="UP000297065"/>
    </source>
</evidence>
<dbReference type="Proteomes" id="UP000297065">
    <property type="component" value="Chromosome"/>
</dbReference>
<gene>
    <name evidence="1" type="ORF">DDIC_06965</name>
</gene>
<sequence>MSSSTESFCYIPQSNNYEIFNAAHNAKSLVKITCCVPYQGKLKDITCYGHIKGVVGREAQMDIVEREVLNRPCKIYANEFEYFFCLDKTYPQRMRLGYLGTGKILNVKKDTDSNIAAMDLRFAAKSVERRMRRDRRIDWRPEYSKVAGVIRLDTIPESKLDLKNLIQQHYRRTGGSAQIINISAAGACALLPDEAELKSLSTDTYLLLYIISDRFDMMNAAYVLLGKKIGVTSSDVGNMLKLRMQFTHELDLTTNMYHLDWVDIAQTGSDHLGSFIEEYCTGENGECDFINGS</sequence>
<dbReference type="EMBL" id="CP036295">
    <property type="protein sequence ID" value="QCC85620.1"/>
    <property type="molecule type" value="Genomic_DNA"/>
</dbReference>
<proteinExistence type="predicted"/>
<dbReference type="AlphaFoldDB" id="A0A4V1CXB3"/>
<organism evidence="1 2">
    <name type="scientific">Desulfovibrio desulfuricans</name>
    <dbReference type="NCBI Taxonomy" id="876"/>
    <lineage>
        <taxon>Bacteria</taxon>
        <taxon>Pseudomonadati</taxon>
        <taxon>Thermodesulfobacteriota</taxon>
        <taxon>Desulfovibrionia</taxon>
        <taxon>Desulfovibrionales</taxon>
        <taxon>Desulfovibrionaceae</taxon>
        <taxon>Desulfovibrio</taxon>
    </lineage>
</organism>
<accession>A0A4V1CXB3</accession>
<reference evidence="1 2" key="1">
    <citation type="submission" date="2019-02" db="EMBL/GenBank/DDBJ databases">
        <title>Complete Genome Sequence of Desulfovibrio desulfuricans IC1, a Sulfonate Utilizing Anaerobe.</title>
        <authorList>
            <person name="Day L.A."/>
            <person name="De Leon K.B."/>
            <person name="Wall J.D."/>
        </authorList>
    </citation>
    <scope>NUCLEOTIDE SEQUENCE [LARGE SCALE GENOMIC DNA]</scope>
    <source>
        <strain evidence="1 2">IC1</strain>
    </source>
</reference>